<dbReference type="Gene3D" id="2.40.160.20">
    <property type="match status" value="1"/>
</dbReference>
<keyword evidence="3" id="KW-1185">Reference proteome</keyword>
<organism evidence="2 3">
    <name type="scientific">Chryseolinea lacunae</name>
    <dbReference type="NCBI Taxonomy" id="2801331"/>
    <lineage>
        <taxon>Bacteria</taxon>
        <taxon>Pseudomonadati</taxon>
        <taxon>Bacteroidota</taxon>
        <taxon>Cytophagia</taxon>
        <taxon>Cytophagales</taxon>
        <taxon>Fulvivirgaceae</taxon>
        <taxon>Chryseolinea</taxon>
    </lineage>
</organism>
<protein>
    <submittedName>
        <fullName evidence="2">PorT family protein</fullName>
    </submittedName>
</protein>
<dbReference type="Proteomes" id="UP000613030">
    <property type="component" value="Unassembled WGS sequence"/>
</dbReference>
<evidence type="ECO:0000313" key="2">
    <source>
        <dbReference type="EMBL" id="MBL0743471.1"/>
    </source>
</evidence>
<evidence type="ECO:0000256" key="1">
    <source>
        <dbReference type="SAM" id="MobiDB-lite"/>
    </source>
</evidence>
<gene>
    <name evidence="2" type="ORF">JI741_19720</name>
</gene>
<name>A0ABS1KVJ4_9BACT</name>
<proteinExistence type="predicted"/>
<feature type="region of interest" description="Disordered" evidence="1">
    <location>
        <begin position="1"/>
        <end position="20"/>
    </location>
</feature>
<comment type="caution">
    <text evidence="2">The sequence shown here is derived from an EMBL/GenBank/DDBJ whole genome shotgun (WGS) entry which is preliminary data.</text>
</comment>
<evidence type="ECO:0000313" key="3">
    <source>
        <dbReference type="Proteomes" id="UP000613030"/>
    </source>
</evidence>
<dbReference type="SUPFAM" id="SSF56925">
    <property type="entry name" value="OMPA-like"/>
    <property type="match status" value="1"/>
</dbReference>
<sequence>MRAYRQASFRTSERGDATDYAPDQLAGYGYAGNARFESRSIDAENGQKEQLFLELLVRGTVSLFRVDNSFFMEKKGEGKLMRLTIEHTTVERDGRQVPITNNRYLGVINLMMHDCATIKKSLRGMALSEKKLTHLVERYNACMGTEAETFKVKMPWLRLGAGVMTGVVQSNLIISSDQTYMQPWTSPYRKSNAIFGGVAFHLTSPRVNEKFALLVELQYLKSSFYSYTDVNSGFGSARNYASVSITDLRIPLGLRYTFSNKGFAPYLALGVNNIIHSSGSSSMRREEIYHSDVQSVHWEPLPLLKHQFGVWGGVGAAFAVHPKLNAFVEVRYERANTLVNSQVLIPQNLFKSHINNLQLIIGLRTK</sequence>
<dbReference type="EMBL" id="JAERRB010000007">
    <property type="protein sequence ID" value="MBL0743471.1"/>
    <property type="molecule type" value="Genomic_DNA"/>
</dbReference>
<reference evidence="2 3" key="1">
    <citation type="submission" date="2021-01" db="EMBL/GenBank/DDBJ databases">
        <title>Chryseolinea sp. Jin1 Genome sequencing and assembly.</title>
        <authorList>
            <person name="Kim I."/>
        </authorList>
    </citation>
    <scope>NUCLEOTIDE SEQUENCE [LARGE SCALE GENOMIC DNA]</scope>
    <source>
        <strain evidence="2 3">Jin1</strain>
    </source>
</reference>
<accession>A0ABS1KVJ4</accession>
<dbReference type="InterPro" id="IPR011250">
    <property type="entry name" value="OMP/PagP_B-barrel"/>
</dbReference>
<dbReference type="RefSeq" id="WP_202012816.1">
    <property type="nucleotide sequence ID" value="NZ_JAERRB010000007.1"/>
</dbReference>